<dbReference type="InterPro" id="IPR017871">
    <property type="entry name" value="ABC_transporter-like_CS"/>
</dbReference>
<protein>
    <recommendedName>
        <fullName evidence="14">ABC transporter ATP-binding protein</fullName>
    </recommendedName>
</protein>
<dbReference type="GO" id="GO:0005524">
    <property type="term" value="F:ATP binding"/>
    <property type="evidence" value="ECO:0007669"/>
    <property type="project" value="UniProtKB-KW"/>
</dbReference>
<evidence type="ECO:0000256" key="2">
    <source>
        <dbReference type="ARBA" id="ARBA00022448"/>
    </source>
</evidence>
<dbReference type="SUPFAM" id="SSF52540">
    <property type="entry name" value="P-loop containing nucleoside triphosphate hydrolases"/>
    <property type="match status" value="1"/>
</dbReference>
<dbReference type="PROSITE" id="PS50893">
    <property type="entry name" value="ABC_TRANSPORTER_2"/>
    <property type="match status" value="1"/>
</dbReference>
<keyword evidence="6" id="KW-0067">ATP-binding</keyword>
<dbReference type="PROSITE" id="PS00211">
    <property type="entry name" value="ABC_TRANSPORTER_1"/>
    <property type="match status" value="1"/>
</dbReference>
<feature type="transmembrane region" description="Helical" evidence="9">
    <location>
        <begin position="156"/>
        <end position="178"/>
    </location>
</feature>
<gene>
    <name evidence="12" type="ORF">A2831_00670</name>
</gene>
<proteinExistence type="predicted"/>
<feature type="transmembrane region" description="Helical" evidence="9">
    <location>
        <begin position="184"/>
        <end position="203"/>
    </location>
</feature>
<dbReference type="GO" id="GO:0016887">
    <property type="term" value="F:ATP hydrolysis activity"/>
    <property type="evidence" value="ECO:0007669"/>
    <property type="project" value="InterPro"/>
</dbReference>
<dbReference type="Gene3D" id="1.20.1560.10">
    <property type="entry name" value="ABC transporter type 1, transmembrane domain"/>
    <property type="match status" value="1"/>
</dbReference>
<keyword evidence="5" id="KW-0547">Nucleotide-binding</keyword>
<sequence length="595" mass="66923">MFNGIKKIIRAYGIFKQAYSKHKNKVILMTLLGFGSGLMGGIGIGAIIPLFSFVIKDRPENLDPISKMIGGLFSLVGIQYRLRYLIIFIGLLFLVKAVFSFWANYLNYRASIDYERETRQEIFEHAMRADWPHLLKQKVGHLSMVVMDNISSASSLLTNISMMILFLTSLIMYAVIALNISPKITLLTFAIGFLLFIFLRPLFKRIRQVSYESVGVSKDATHYLNQHIIGAKTVKTMATEKEIIKRGKIHFDRLGAARLKIYKYNSVLGTFLEPITLAVIIPIFALSYRSPNFNIASFAAILYLVQKMFSFMQSVQIRLSLVNELIPHLVSVLNYQEEARRYKEKDTGGEPFSFKSAIEFRGVDFYYNPDKPVISGASFLINKGETVGLIGPSGSGKTTLVDLILRLLTPTGGELLIDGNSVSKIDLTDWRRHIGYVSQDIFLINDTVENNIRFYNSKISDEQIVDAAKKAQIFDFIMEQPAKFKTEVGERGLQLSVGQRQRVVLARVLASRPEVLILDEATSALDNESEAAIQEAIASLRGQMTIVIIAHRLTTVMNADKILVLDGGKIVEEGEPDKLLKDPDSYFHKVHNVNL</sequence>
<dbReference type="InterPro" id="IPR011527">
    <property type="entry name" value="ABC1_TM_dom"/>
</dbReference>
<evidence type="ECO:0000313" key="12">
    <source>
        <dbReference type="EMBL" id="OGN05679.1"/>
    </source>
</evidence>
<evidence type="ECO:0000256" key="6">
    <source>
        <dbReference type="ARBA" id="ARBA00022840"/>
    </source>
</evidence>
<dbReference type="GO" id="GO:0005886">
    <property type="term" value="C:plasma membrane"/>
    <property type="evidence" value="ECO:0007669"/>
    <property type="project" value="UniProtKB-SubCell"/>
</dbReference>
<dbReference type="InterPro" id="IPR036640">
    <property type="entry name" value="ABC1_TM_sf"/>
</dbReference>
<dbReference type="InterPro" id="IPR039421">
    <property type="entry name" value="Type_1_exporter"/>
</dbReference>
<reference evidence="12 13" key="1">
    <citation type="journal article" date="2016" name="Nat. Commun.">
        <title>Thousands of microbial genomes shed light on interconnected biogeochemical processes in an aquifer system.</title>
        <authorList>
            <person name="Anantharaman K."/>
            <person name="Brown C.T."/>
            <person name="Hug L.A."/>
            <person name="Sharon I."/>
            <person name="Castelle C.J."/>
            <person name="Probst A.J."/>
            <person name="Thomas B.C."/>
            <person name="Singh A."/>
            <person name="Wilkins M.J."/>
            <person name="Karaoz U."/>
            <person name="Brodie E.L."/>
            <person name="Williams K.H."/>
            <person name="Hubbard S.S."/>
            <person name="Banfield J.F."/>
        </authorList>
    </citation>
    <scope>NUCLEOTIDE SEQUENCE [LARGE SCALE GENOMIC DNA]</scope>
</reference>
<dbReference type="Pfam" id="PF00005">
    <property type="entry name" value="ABC_tran"/>
    <property type="match status" value="1"/>
</dbReference>
<dbReference type="Proteomes" id="UP000177507">
    <property type="component" value="Unassembled WGS sequence"/>
</dbReference>
<dbReference type="PROSITE" id="PS50929">
    <property type="entry name" value="ABC_TM1F"/>
    <property type="match status" value="1"/>
</dbReference>
<keyword evidence="2" id="KW-0813">Transport</keyword>
<evidence type="ECO:0000256" key="5">
    <source>
        <dbReference type="ARBA" id="ARBA00022741"/>
    </source>
</evidence>
<dbReference type="SUPFAM" id="SSF90123">
    <property type="entry name" value="ABC transporter transmembrane region"/>
    <property type="match status" value="1"/>
</dbReference>
<feature type="domain" description="ABC transporter" evidence="10">
    <location>
        <begin position="358"/>
        <end position="592"/>
    </location>
</feature>
<organism evidence="12 13">
    <name type="scientific">Candidatus Yanofskybacteria bacterium RIFCSPHIGHO2_01_FULL_44_17</name>
    <dbReference type="NCBI Taxonomy" id="1802668"/>
    <lineage>
        <taxon>Bacteria</taxon>
        <taxon>Candidatus Yanofskyibacteriota</taxon>
    </lineage>
</organism>
<evidence type="ECO:0000256" key="1">
    <source>
        <dbReference type="ARBA" id="ARBA00004651"/>
    </source>
</evidence>
<keyword evidence="3" id="KW-1003">Cell membrane</keyword>
<feature type="domain" description="ABC transmembrane type-1" evidence="11">
    <location>
        <begin position="27"/>
        <end position="324"/>
    </location>
</feature>
<keyword evidence="7 9" id="KW-1133">Transmembrane helix</keyword>
<comment type="caution">
    <text evidence="12">The sequence shown here is derived from an EMBL/GenBank/DDBJ whole genome shotgun (WGS) entry which is preliminary data.</text>
</comment>
<accession>A0A1F8F072</accession>
<feature type="transmembrane region" description="Helical" evidence="9">
    <location>
        <begin position="267"/>
        <end position="287"/>
    </location>
</feature>
<keyword evidence="8 9" id="KW-0472">Membrane</keyword>
<evidence type="ECO:0000256" key="3">
    <source>
        <dbReference type="ARBA" id="ARBA00022475"/>
    </source>
</evidence>
<evidence type="ECO:0000259" key="10">
    <source>
        <dbReference type="PROSITE" id="PS50893"/>
    </source>
</evidence>
<dbReference type="InterPro" id="IPR027417">
    <property type="entry name" value="P-loop_NTPase"/>
</dbReference>
<dbReference type="InterPro" id="IPR003593">
    <property type="entry name" value="AAA+_ATPase"/>
</dbReference>
<evidence type="ECO:0000259" key="11">
    <source>
        <dbReference type="PROSITE" id="PS50929"/>
    </source>
</evidence>
<evidence type="ECO:0000256" key="8">
    <source>
        <dbReference type="ARBA" id="ARBA00023136"/>
    </source>
</evidence>
<dbReference type="PANTHER" id="PTHR24221:SF654">
    <property type="entry name" value="ATP-BINDING CASSETTE SUB-FAMILY B MEMBER 6"/>
    <property type="match status" value="1"/>
</dbReference>
<evidence type="ECO:0000256" key="7">
    <source>
        <dbReference type="ARBA" id="ARBA00022989"/>
    </source>
</evidence>
<comment type="subcellular location">
    <subcellularLocation>
        <location evidence="1">Cell membrane</location>
        <topology evidence="1">Multi-pass membrane protein</topology>
    </subcellularLocation>
</comment>
<dbReference type="GO" id="GO:0034040">
    <property type="term" value="F:ATPase-coupled lipid transmembrane transporter activity"/>
    <property type="evidence" value="ECO:0007669"/>
    <property type="project" value="TreeGrafter"/>
</dbReference>
<evidence type="ECO:0000313" key="13">
    <source>
        <dbReference type="Proteomes" id="UP000177507"/>
    </source>
</evidence>
<evidence type="ECO:0000256" key="4">
    <source>
        <dbReference type="ARBA" id="ARBA00022692"/>
    </source>
</evidence>
<dbReference type="AlphaFoldDB" id="A0A1F8F072"/>
<dbReference type="SMART" id="SM00382">
    <property type="entry name" value="AAA"/>
    <property type="match status" value="1"/>
</dbReference>
<name>A0A1F8F072_9BACT</name>
<dbReference type="FunFam" id="3.40.50.300:FF:000299">
    <property type="entry name" value="ABC transporter ATP-binding protein/permease"/>
    <property type="match status" value="1"/>
</dbReference>
<dbReference type="PANTHER" id="PTHR24221">
    <property type="entry name" value="ATP-BINDING CASSETTE SUB-FAMILY B"/>
    <property type="match status" value="1"/>
</dbReference>
<feature type="transmembrane region" description="Helical" evidence="9">
    <location>
        <begin position="26"/>
        <end position="55"/>
    </location>
</feature>
<feature type="transmembrane region" description="Helical" evidence="9">
    <location>
        <begin position="84"/>
        <end position="106"/>
    </location>
</feature>
<keyword evidence="4 9" id="KW-0812">Transmembrane</keyword>
<dbReference type="InterPro" id="IPR003439">
    <property type="entry name" value="ABC_transporter-like_ATP-bd"/>
</dbReference>
<dbReference type="GO" id="GO:0140359">
    <property type="term" value="F:ABC-type transporter activity"/>
    <property type="evidence" value="ECO:0007669"/>
    <property type="project" value="InterPro"/>
</dbReference>
<dbReference type="STRING" id="1802668.A2831_00670"/>
<evidence type="ECO:0008006" key="14">
    <source>
        <dbReference type="Google" id="ProtNLM"/>
    </source>
</evidence>
<dbReference type="Pfam" id="PF00664">
    <property type="entry name" value="ABC_membrane"/>
    <property type="match status" value="1"/>
</dbReference>
<dbReference type="EMBL" id="MGJI01000006">
    <property type="protein sequence ID" value="OGN05679.1"/>
    <property type="molecule type" value="Genomic_DNA"/>
</dbReference>
<dbReference type="Gene3D" id="3.40.50.300">
    <property type="entry name" value="P-loop containing nucleotide triphosphate hydrolases"/>
    <property type="match status" value="1"/>
</dbReference>
<evidence type="ECO:0000256" key="9">
    <source>
        <dbReference type="SAM" id="Phobius"/>
    </source>
</evidence>